<dbReference type="EMBL" id="BPLQ01011650">
    <property type="protein sequence ID" value="GIY59416.1"/>
    <property type="molecule type" value="Genomic_DNA"/>
</dbReference>
<name>A0AAV4UNX5_9ARAC</name>
<protein>
    <submittedName>
        <fullName evidence="1">Uncharacterized protein</fullName>
    </submittedName>
</protein>
<proteinExistence type="predicted"/>
<accession>A0AAV4UNX5</accession>
<evidence type="ECO:0000313" key="2">
    <source>
        <dbReference type="Proteomes" id="UP001054837"/>
    </source>
</evidence>
<dbReference type="Proteomes" id="UP001054837">
    <property type="component" value="Unassembled WGS sequence"/>
</dbReference>
<gene>
    <name evidence="1" type="ORF">CDAR_13961</name>
</gene>
<dbReference type="AlphaFoldDB" id="A0AAV4UNX5"/>
<organism evidence="1 2">
    <name type="scientific">Caerostris darwini</name>
    <dbReference type="NCBI Taxonomy" id="1538125"/>
    <lineage>
        <taxon>Eukaryota</taxon>
        <taxon>Metazoa</taxon>
        <taxon>Ecdysozoa</taxon>
        <taxon>Arthropoda</taxon>
        <taxon>Chelicerata</taxon>
        <taxon>Arachnida</taxon>
        <taxon>Araneae</taxon>
        <taxon>Araneomorphae</taxon>
        <taxon>Entelegynae</taxon>
        <taxon>Araneoidea</taxon>
        <taxon>Araneidae</taxon>
        <taxon>Caerostris</taxon>
    </lineage>
</organism>
<sequence>MWHVRYSVKVFRQQSNFTTGLKHVDVDPHLQEQNHQCSQFILAHGNETHPQNLDHHIETYDTWKQNVGNFHITLKKLLLERKSGHVQTMVSSFVRQQADLGMGTKHADVDPQMKEQNNQCSPFILVIEKEA</sequence>
<reference evidence="1 2" key="1">
    <citation type="submission" date="2021-06" db="EMBL/GenBank/DDBJ databases">
        <title>Caerostris darwini draft genome.</title>
        <authorList>
            <person name="Kono N."/>
            <person name="Arakawa K."/>
        </authorList>
    </citation>
    <scope>NUCLEOTIDE SEQUENCE [LARGE SCALE GENOMIC DNA]</scope>
</reference>
<evidence type="ECO:0000313" key="1">
    <source>
        <dbReference type="EMBL" id="GIY59416.1"/>
    </source>
</evidence>
<comment type="caution">
    <text evidence="1">The sequence shown here is derived from an EMBL/GenBank/DDBJ whole genome shotgun (WGS) entry which is preliminary data.</text>
</comment>
<keyword evidence="2" id="KW-1185">Reference proteome</keyword>